<dbReference type="PROSITE" id="PS51203">
    <property type="entry name" value="CS"/>
    <property type="match status" value="1"/>
</dbReference>
<protein>
    <recommendedName>
        <fullName evidence="2">CS domain-containing protein</fullName>
    </recommendedName>
</protein>
<evidence type="ECO:0000259" key="2">
    <source>
        <dbReference type="PROSITE" id="PS51203"/>
    </source>
</evidence>
<dbReference type="GO" id="GO:0051087">
    <property type="term" value="F:protein-folding chaperone binding"/>
    <property type="evidence" value="ECO:0007669"/>
    <property type="project" value="TreeGrafter"/>
</dbReference>
<evidence type="ECO:0000313" key="4">
    <source>
        <dbReference type="Proteomes" id="UP000692954"/>
    </source>
</evidence>
<dbReference type="GO" id="GO:0051131">
    <property type="term" value="P:chaperone-mediated protein complex assembly"/>
    <property type="evidence" value="ECO:0007669"/>
    <property type="project" value="TreeGrafter"/>
</dbReference>
<accession>A0A8S1JUK1</accession>
<organism evidence="3 4">
    <name type="scientific">Paramecium sonneborni</name>
    <dbReference type="NCBI Taxonomy" id="65129"/>
    <lineage>
        <taxon>Eukaryota</taxon>
        <taxon>Sar</taxon>
        <taxon>Alveolata</taxon>
        <taxon>Ciliophora</taxon>
        <taxon>Intramacronucleata</taxon>
        <taxon>Oligohymenophorea</taxon>
        <taxon>Peniculida</taxon>
        <taxon>Parameciidae</taxon>
        <taxon>Paramecium</taxon>
    </lineage>
</organism>
<gene>
    <name evidence="3" type="ORF">PSON_ATCC_30995.1.T0010315</name>
</gene>
<name>A0A8S1JUK1_9CILI</name>
<dbReference type="GO" id="GO:0005829">
    <property type="term" value="C:cytosol"/>
    <property type="evidence" value="ECO:0007669"/>
    <property type="project" value="TreeGrafter"/>
</dbReference>
<dbReference type="PANTHER" id="PTHR22932">
    <property type="entry name" value="TELOMERASE-BINDING PROTEIN P23 HSP90 CO-CHAPERONE"/>
    <property type="match status" value="1"/>
</dbReference>
<dbReference type="GO" id="GO:0051879">
    <property type="term" value="F:Hsp90 protein binding"/>
    <property type="evidence" value="ECO:0007669"/>
    <property type="project" value="InterPro"/>
</dbReference>
<feature type="domain" description="CS" evidence="2">
    <location>
        <begin position="4"/>
        <end position="92"/>
    </location>
</feature>
<feature type="compositionally biased region" description="Low complexity" evidence="1">
    <location>
        <begin position="192"/>
        <end position="209"/>
    </location>
</feature>
<dbReference type="InterPro" id="IPR045250">
    <property type="entry name" value="p23-like"/>
</dbReference>
<proteinExistence type="predicted"/>
<dbReference type="GO" id="GO:0006457">
    <property type="term" value="P:protein folding"/>
    <property type="evidence" value="ECO:0007669"/>
    <property type="project" value="TreeGrafter"/>
</dbReference>
<dbReference type="Proteomes" id="UP000692954">
    <property type="component" value="Unassembled WGS sequence"/>
</dbReference>
<dbReference type="CDD" id="cd06465">
    <property type="entry name" value="p23_hB-ind1_like"/>
    <property type="match status" value="1"/>
</dbReference>
<sequence>MQKTIAPIVKWAQRKDNVFLTVEVRDLKDEKVDLTSSSLKFSANAEGVNYVFEINFFSEVVVEESKWTNYGLNVRFILSKKDKAASYWTRLIKETHKLQYLQVDWTKYIDEDDEAEEGGKGLDDWDSNRFQNFDQGHGHDHGHDHGHGHGHGHDHDHDHDHGHHHENDDEDEEEPNEGNIDDLEKEEEVQQKEQAPQEGDQQKQDIQQEQQEENK</sequence>
<evidence type="ECO:0000313" key="3">
    <source>
        <dbReference type="EMBL" id="CAD8045847.1"/>
    </source>
</evidence>
<feature type="compositionally biased region" description="Basic and acidic residues" evidence="1">
    <location>
        <begin position="136"/>
        <end position="167"/>
    </location>
</feature>
<feature type="region of interest" description="Disordered" evidence="1">
    <location>
        <begin position="115"/>
        <end position="215"/>
    </location>
</feature>
<dbReference type="AlphaFoldDB" id="A0A8S1JUK1"/>
<dbReference type="OrthoDB" id="1564555at2759"/>
<dbReference type="GO" id="GO:0005634">
    <property type="term" value="C:nucleus"/>
    <property type="evidence" value="ECO:0007669"/>
    <property type="project" value="TreeGrafter"/>
</dbReference>
<feature type="compositionally biased region" description="Basic and acidic residues" evidence="1">
    <location>
        <begin position="117"/>
        <end position="127"/>
    </location>
</feature>
<dbReference type="Pfam" id="PF04969">
    <property type="entry name" value="CS"/>
    <property type="match status" value="1"/>
</dbReference>
<dbReference type="PANTHER" id="PTHR22932:SF1">
    <property type="entry name" value="CO-CHAPERONE PROTEIN DAF-41"/>
    <property type="match status" value="1"/>
</dbReference>
<evidence type="ECO:0000256" key="1">
    <source>
        <dbReference type="SAM" id="MobiDB-lite"/>
    </source>
</evidence>
<dbReference type="EMBL" id="CAJJDN010000001">
    <property type="protein sequence ID" value="CAD8045847.1"/>
    <property type="molecule type" value="Genomic_DNA"/>
</dbReference>
<feature type="compositionally biased region" description="Acidic residues" evidence="1">
    <location>
        <begin position="168"/>
        <end position="187"/>
    </location>
</feature>
<reference evidence="3" key="1">
    <citation type="submission" date="2021-01" db="EMBL/GenBank/DDBJ databases">
        <authorList>
            <consortium name="Genoscope - CEA"/>
            <person name="William W."/>
        </authorList>
    </citation>
    <scope>NUCLEOTIDE SEQUENCE</scope>
</reference>
<comment type="caution">
    <text evidence="3">The sequence shown here is derived from an EMBL/GenBank/DDBJ whole genome shotgun (WGS) entry which is preliminary data.</text>
</comment>
<dbReference type="InterPro" id="IPR007052">
    <property type="entry name" value="CS_dom"/>
</dbReference>
<keyword evidence="4" id="KW-1185">Reference proteome</keyword>
<dbReference type="FunFam" id="2.60.40.790:FF:000039">
    <property type="entry name" value="CS domain containing protein"/>
    <property type="match status" value="1"/>
</dbReference>